<protein>
    <submittedName>
        <fullName evidence="1">Uncharacterized protein</fullName>
    </submittedName>
</protein>
<sequence>MRKNMHRRGRPPFSKAYSFALVTLALFLLSWIGQFITQMIEVSNDAEEHGQVFTWAQFLPQFLSATFENWQSEFLQLVWQAVGLSMLFYWGSSQSREGDDRLEAKVDALLRERGIDVEAIDAAIVDDVSGRSTQRDPAAEATR</sequence>
<reference evidence="1 2" key="1">
    <citation type="submission" date="2020-08" db="EMBL/GenBank/DDBJ databases">
        <title>Genomic Encyclopedia of Type Strains, Phase III (KMG-III): the genomes of soil and plant-associated and newly described type strains.</title>
        <authorList>
            <person name="Whitman W."/>
        </authorList>
    </citation>
    <scope>NUCLEOTIDE SEQUENCE [LARGE SCALE GENOMIC DNA]</scope>
    <source>
        <strain evidence="1 2">CECT 8960</strain>
    </source>
</reference>
<dbReference type="Pfam" id="PF20554">
    <property type="entry name" value="DUF6766"/>
    <property type="match status" value="1"/>
</dbReference>
<accession>A0A7W7QFN8</accession>
<dbReference type="RefSeq" id="WP_184816723.1">
    <property type="nucleotide sequence ID" value="NZ_JACHJQ010000016.1"/>
</dbReference>
<dbReference type="EMBL" id="JACHJQ010000016">
    <property type="protein sequence ID" value="MBB4912767.1"/>
    <property type="molecule type" value="Genomic_DNA"/>
</dbReference>
<keyword evidence="2" id="KW-1185">Reference proteome</keyword>
<organism evidence="1 2">
    <name type="scientific">Actinophytocola algeriensis</name>
    <dbReference type="NCBI Taxonomy" id="1768010"/>
    <lineage>
        <taxon>Bacteria</taxon>
        <taxon>Bacillati</taxon>
        <taxon>Actinomycetota</taxon>
        <taxon>Actinomycetes</taxon>
        <taxon>Pseudonocardiales</taxon>
        <taxon>Pseudonocardiaceae</taxon>
    </lineage>
</organism>
<proteinExistence type="predicted"/>
<dbReference type="Proteomes" id="UP000520767">
    <property type="component" value="Unassembled WGS sequence"/>
</dbReference>
<name>A0A7W7QFN8_9PSEU</name>
<gene>
    <name evidence="1" type="ORF">FHR82_009041</name>
</gene>
<dbReference type="InterPro" id="IPR046657">
    <property type="entry name" value="DUF6766"/>
</dbReference>
<dbReference type="AlphaFoldDB" id="A0A7W7QFN8"/>
<comment type="caution">
    <text evidence="1">The sequence shown here is derived from an EMBL/GenBank/DDBJ whole genome shotgun (WGS) entry which is preliminary data.</text>
</comment>
<evidence type="ECO:0000313" key="2">
    <source>
        <dbReference type="Proteomes" id="UP000520767"/>
    </source>
</evidence>
<evidence type="ECO:0000313" key="1">
    <source>
        <dbReference type="EMBL" id="MBB4912767.1"/>
    </source>
</evidence>